<keyword evidence="2" id="KW-1185">Reference proteome</keyword>
<comment type="caution">
    <text evidence="1">The sequence shown here is derived from an EMBL/GenBank/DDBJ whole genome shotgun (WGS) entry which is preliminary data.</text>
</comment>
<protein>
    <submittedName>
        <fullName evidence="1">Uncharacterized protein</fullName>
    </submittedName>
</protein>
<name>A0A5B7CYQ0_PORTR</name>
<proteinExistence type="predicted"/>
<dbReference type="EMBL" id="VSRR010000355">
    <property type="protein sequence ID" value="MPC14489.1"/>
    <property type="molecule type" value="Genomic_DNA"/>
</dbReference>
<dbReference type="AlphaFoldDB" id="A0A5B7CYQ0"/>
<accession>A0A5B7CYQ0</accession>
<sequence length="81" mass="8863">MPLRDWPPESRGGLLTKNSSYQYVYLPMLQNYLMASLGDIAESLVLQGTACTQMAVGWAPCWGGSNKPESGRNALEVNTQV</sequence>
<gene>
    <name evidence="1" type="ORF">E2C01_007256</name>
</gene>
<evidence type="ECO:0000313" key="2">
    <source>
        <dbReference type="Proteomes" id="UP000324222"/>
    </source>
</evidence>
<dbReference type="Proteomes" id="UP000324222">
    <property type="component" value="Unassembled WGS sequence"/>
</dbReference>
<reference evidence="1 2" key="1">
    <citation type="submission" date="2019-05" db="EMBL/GenBank/DDBJ databases">
        <title>Another draft genome of Portunus trituberculatus and its Hox gene families provides insights of decapod evolution.</title>
        <authorList>
            <person name="Jeong J.-H."/>
            <person name="Song I."/>
            <person name="Kim S."/>
            <person name="Choi T."/>
            <person name="Kim D."/>
            <person name="Ryu S."/>
            <person name="Kim W."/>
        </authorList>
    </citation>
    <scope>NUCLEOTIDE SEQUENCE [LARGE SCALE GENOMIC DNA]</scope>
    <source>
        <tissue evidence="1">Muscle</tissue>
    </source>
</reference>
<organism evidence="1 2">
    <name type="scientific">Portunus trituberculatus</name>
    <name type="common">Swimming crab</name>
    <name type="synonym">Neptunus trituberculatus</name>
    <dbReference type="NCBI Taxonomy" id="210409"/>
    <lineage>
        <taxon>Eukaryota</taxon>
        <taxon>Metazoa</taxon>
        <taxon>Ecdysozoa</taxon>
        <taxon>Arthropoda</taxon>
        <taxon>Crustacea</taxon>
        <taxon>Multicrustacea</taxon>
        <taxon>Malacostraca</taxon>
        <taxon>Eumalacostraca</taxon>
        <taxon>Eucarida</taxon>
        <taxon>Decapoda</taxon>
        <taxon>Pleocyemata</taxon>
        <taxon>Brachyura</taxon>
        <taxon>Eubrachyura</taxon>
        <taxon>Portunoidea</taxon>
        <taxon>Portunidae</taxon>
        <taxon>Portuninae</taxon>
        <taxon>Portunus</taxon>
    </lineage>
</organism>
<evidence type="ECO:0000313" key="1">
    <source>
        <dbReference type="EMBL" id="MPC14489.1"/>
    </source>
</evidence>